<dbReference type="InterPro" id="IPR011010">
    <property type="entry name" value="DNA_brk_join_enz"/>
</dbReference>
<evidence type="ECO:0000256" key="5">
    <source>
        <dbReference type="PROSITE-ProRule" id="PRU01248"/>
    </source>
</evidence>
<dbReference type="InterPro" id="IPR013762">
    <property type="entry name" value="Integrase-like_cat_sf"/>
</dbReference>
<dbReference type="eggNOG" id="COG4974">
    <property type="taxonomic scope" value="Bacteria"/>
</dbReference>
<evidence type="ECO:0000259" key="7">
    <source>
        <dbReference type="PROSITE" id="PS51898"/>
    </source>
</evidence>
<dbReference type="STRING" id="1192034.CAP_7679"/>
<dbReference type="PROSITE" id="PS51900">
    <property type="entry name" value="CB"/>
    <property type="match status" value="1"/>
</dbReference>
<evidence type="ECO:0000259" key="8">
    <source>
        <dbReference type="PROSITE" id="PS51900"/>
    </source>
</evidence>
<comment type="similarity">
    <text evidence="1">Belongs to the 'phage' integrase family.</text>
</comment>
<dbReference type="PANTHER" id="PTHR30349">
    <property type="entry name" value="PHAGE INTEGRASE-RELATED"/>
    <property type="match status" value="1"/>
</dbReference>
<keyword evidence="3 5" id="KW-0238">DNA-binding</keyword>
<keyword evidence="2" id="KW-0229">DNA integration</keyword>
<proteinExistence type="inferred from homology"/>
<dbReference type="GO" id="GO:0003677">
    <property type="term" value="F:DNA binding"/>
    <property type="evidence" value="ECO:0007669"/>
    <property type="project" value="UniProtKB-UniRule"/>
</dbReference>
<protein>
    <recommendedName>
        <fullName evidence="11">Integrase</fullName>
    </recommendedName>
</protein>
<feature type="domain" description="Tyr recombinase" evidence="7">
    <location>
        <begin position="123"/>
        <end position="304"/>
    </location>
</feature>
<keyword evidence="4" id="KW-0233">DNA recombination</keyword>
<feature type="region of interest" description="Disordered" evidence="6">
    <location>
        <begin position="1"/>
        <end position="23"/>
    </location>
</feature>
<dbReference type="Proteomes" id="UP000019678">
    <property type="component" value="Unassembled WGS sequence"/>
</dbReference>
<dbReference type="CDD" id="cd00397">
    <property type="entry name" value="DNA_BRE_C"/>
    <property type="match status" value="1"/>
</dbReference>
<evidence type="ECO:0000256" key="2">
    <source>
        <dbReference type="ARBA" id="ARBA00022908"/>
    </source>
</evidence>
<dbReference type="Pfam" id="PF00589">
    <property type="entry name" value="Phage_integrase"/>
    <property type="match status" value="1"/>
</dbReference>
<evidence type="ECO:0000256" key="3">
    <source>
        <dbReference type="ARBA" id="ARBA00023125"/>
    </source>
</evidence>
<dbReference type="AlphaFoldDB" id="A0A017T016"/>
<dbReference type="PANTHER" id="PTHR30349:SF41">
    <property type="entry name" value="INTEGRASE_RECOMBINASE PROTEIN MJ0367-RELATED"/>
    <property type="match status" value="1"/>
</dbReference>
<dbReference type="EMBL" id="ASRX01000069">
    <property type="protein sequence ID" value="EYF01911.1"/>
    <property type="molecule type" value="Genomic_DNA"/>
</dbReference>
<dbReference type="Gene3D" id="1.10.443.10">
    <property type="entry name" value="Intergrase catalytic core"/>
    <property type="match status" value="1"/>
</dbReference>
<accession>A0A017T016</accession>
<dbReference type="GO" id="GO:0006310">
    <property type="term" value="P:DNA recombination"/>
    <property type="evidence" value="ECO:0007669"/>
    <property type="project" value="UniProtKB-KW"/>
</dbReference>
<feature type="domain" description="Core-binding (CB)" evidence="8">
    <location>
        <begin position="19"/>
        <end position="100"/>
    </location>
</feature>
<dbReference type="InterPro" id="IPR050090">
    <property type="entry name" value="Tyrosine_recombinase_XerCD"/>
</dbReference>
<dbReference type="GO" id="GO:0015074">
    <property type="term" value="P:DNA integration"/>
    <property type="evidence" value="ECO:0007669"/>
    <property type="project" value="UniProtKB-KW"/>
</dbReference>
<dbReference type="InterPro" id="IPR044068">
    <property type="entry name" value="CB"/>
</dbReference>
<name>A0A017T016_9BACT</name>
<comment type="caution">
    <text evidence="9">The sequence shown here is derived from an EMBL/GenBank/DDBJ whole genome shotgun (WGS) entry which is preliminary data.</text>
</comment>
<evidence type="ECO:0008006" key="11">
    <source>
        <dbReference type="Google" id="ProtNLM"/>
    </source>
</evidence>
<gene>
    <name evidence="9" type="ORF">CAP_7679</name>
</gene>
<evidence type="ECO:0000256" key="6">
    <source>
        <dbReference type="SAM" id="MobiDB-lite"/>
    </source>
</evidence>
<organism evidence="9 10">
    <name type="scientific">Chondromyces apiculatus DSM 436</name>
    <dbReference type="NCBI Taxonomy" id="1192034"/>
    <lineage>
        <taxon>Bacteria</taxon>
        <taxon>Pseudomonadati</taxon>
        <taxon>Myxococcota</taxon>
        <taxon>Polyangia</taxon>
        <taxon>Polyangiales</taxon>
        <taxon>Polyangiaceae</taxon>
        <taxon>Chondromyces</taxon>
    </lineage>
</organism>
<keyword evidence="10" id="KW-1185">Reference proteome</keyword>
<dbReference type="InterPro" id="IPR002104">
    <property type="entry name" value="Integrase_catalytic"/>
</dbReference>
<reference evidence="9 10" key="1">
    <citation type="submission" date="2013-05" db="EMBL/GenBank/DDBJ databases">
        <title>Genome assembly of Chondromyces apiculatus DSM 436.</title>
        <authorList>
            <person name="Sharma G."/>
            <person name="Khatri I."/>
            <person name="Kaur C."/>
            <person name="Mayilraj S."/>
            <person name="Subramanian S."/>
        </authorList>
    </citation>
    <scope>NUCLEOTIDE SEQUENCE [LARGE SCALE GENOMIC DNA]</scope>
    <source>
        <strain evidence="9 10">DSM 436</strain>
    </source>
</reference>
<evidence type="ECO:0000313" key="9">
    <source>
        <dbReference type="EMBL" id="EYF01911.1"/>
    </source>
</evidence>
<dbReference type="SUPFAM" id="SSF56349">
    <property type="entry name" value="DNA breaking-rejoining enzymes"/>
    <property type="match status" value="1"/>
</dbReference>
<sequence>MGGGAGDDGVLAPRLAPTSPERDPARMYLLSLSSQESRRSQASALRVVARLFGHETSTMPWEHLRLQHTRVLRATLARTKAPKTANRYLTAVREVLRWAARLGLMSRDDLESAIDFPAVRGSRLPSGRAVTVVEVQALFATARSDHRRRRGARDAAIVALIFGGGLRRAEAARLTVGAWQGGAVRVRGKGDKEREVPLPGPAREAIERWMGLRGRAPGPLVDDLDQRGKALTPDAIHEALHRLARRAGVKPFGSHDGRRYFATQLLRAGVQLRHVQDLMGHASPAQTAKYDRASADDRARSVELLPLPY</sequence>
<evidence type="ECO:0000256" key="1">
    <source>
        <dbReference type="ARBA" id="ARBA00008857"/>
    </source>
</evidence>
<evidence type="ECO:0000256" key="4">
    <source>
        <dbReference type="ARBA" id="ARBA00023172"/>
    </source>
</evidence>
<dbReference type="PROSITE" id="PS51898">
    <property type="entry name" value="TYR_RECOMBINASE"/>
    <property type="match status" value="1"/>
</dbReference>
<evidence type="ECO:0000313" key="10">
    <source>
        <dbReference type="Proteomes" id="UP000019678"/>
    </source>
</evidence>